<gene>
    <name evidence="2" type="ORF">POBO1169_LOCUS13638</name>
</gene>
<sequence>MWKAMKPAVLKQAVLEQDQAAGFPGAAAGVERTSNRSLHSAPGVAGLRDIEVDVSDLRSSNTDATTPDTPDSMRVNMFPSRNPSKLRPASRDKWPAPGQLGVEMMSNPLAHDDEPNGEPSTSADAHAPLPPRPPSFKGQAGGA</sequence>
<evidence type="ECO:0000313" key="2">
    <source>
        <dbReference type="EMBL" id="CAD8677481.1"/>
    </source>
</evidence>
<protein>
    <submittedName>
        <fullName evidence="2">Uncharacterized protein</fullName>
    </submittedName>
</protein>
<reference evidence="2" key="1">
    <citation type="submission" date="2021-01" db="EMBL/GenBank/DDBJ databases">
        <authorList>
            <person name="Corre E."/>
            <person name="Pelletier E."/>
            <person name="Niang G."/>
            <person name="Scheremetjew M."/>
            <person name="Finn R."/>
            <person name="Kale V."/>
            <person name="Holt S."/>
            <person name="Cochrane G."/>
            <person name="Meng A."/>
            <person name="Brown T."/>
            <person name="Cohen L."/>
        </authorList>
    </citation>
    <scope>NUCLEOTIDE SEQUENCE</scope>
    <source>
        <strain evidence="2">CCMP722</strain>
    </source>
</reference>
<name>A0A7S0WQ28_9CHLO</name>
<dbReference type="AlphaFoldDB" id="A0A7S0WQ28"/>
<proteinExistence type="predicted"/>
<evidence type="ECO:0000256" key="1">
    <source>
        <dbReference type="SAM" id="MobiDB-lite"/>
    </source>
</evidence>
<accession>A0A7S0WQ28</accession>
<organism evidence="2">
    <name type="scientific">Pyramimonas obovata</name>
    <dbReference type="NCBI Taxonomy" id="1411642"/>
    <lineage>
        <taxon>Eukaryota</taxon>
        <taxon>Viridiplantae</taxon>
        <taxon>Chlorophyta</taxon>
        <taxon>Pyramimonadophyceae</taxon>
        <taxon>Pyramimonadales</taxon>
        <taxon>Pyramimonadaceae</taxon>
        <taxon>Pyramimonas</taxon>
        <taxon>Pyramimonas incertae sedis</taxon>
    </lineage>
</organism>
<feature type="compositionally biased region" description="Polar residues" evidence="1">
    <location>
        <begin position="57"/>
        <end position="69"/>
    </location>
</feature>
<feature type="region of interest" description="Disordered" evidence="1">
    <location>
        <begin position="26"/>
        <end position="143"/>
    </location>
</feature>
<dbReference type="EMBL" id="HBFA01026838">
    <property type="protein sequence ID" value="CAD8677481.1"/>
    <property type="molecule type" value="Transcribed_RNA"/>
</dbReference>